<dbReference type="RefSeq" id="WP_128385539.1">
    <property type="nucleotide sequence ID" value="NZ_CP035033.1"/>
</dbReference>
<feature type="region of interest" description="Disordered" evidence="1">
    <location>
        <begin position="15"/>
        <end position="62"/>
    </location>
</feature>
<dbReference type="EMBL" id="CP035033">
    <property type="protein sequence ID" value="QAB16310.1"/>
    <property type="molecule type" value="Genomic_DNA"/>
</dbReference>
<evidence type="ECO:0000256" key="1">
    <source>
        <dbReference type="SAM" id="MobiDB-lite"/>
    </source>
</evidence>
<name>A0A410H672_9GAMM</name>
<feature type="compositionally biased region" description="Low complexity" evidence="1">
    <location>
        <begin position="19"/>
        <end position="29"/>
    </location>
</feature>
<dbReference type="AlphaFoldDB" id="A0A410H672"/>
<gene>
    <name evidence="2" type="ORF">EPV75_11895</name>
</gene>
<dbReference type="Proteomes" id="UP000285478">
    <property type="component" value="Chromosome"/>
</dbReference>
<organism evidence="2 3">
    <name type="scientific">Hydrogenovibrio thermophilus</name>
    <dbReference type="NCBI Taxonomy" id="265883"/>
    <lineage>
        <taxon>Bacteria</taxon>
        <taxon>Pseudomonadati</taxon>
        <taxon>Pseudomonadota</taxon>
        <taxon>Gammaproteobacteria</taxon>
        <taxon>Thiotrichales</taxon>
        <taxon>Piscirickettsiaceae</taxon>
        <taxon>Hydrogenovibrio</taxon>
    </lineage>
</organism>
<evidence type="ECO:0000313" key="3">
    <source>
        <dbReference type="Proteomes" id="UP000285478"/>
    </source>
</evidence>
<protein>
    <submittedName>
        <fullName evidence="2">Uncharacterized protein</fullName>
    </submittedName>
</protein>
<sequence>MSGIAWCIPQTVFSEDSADSASDSSAAEAKSQTETVASPSSSPAPDNAPPTSEGPTQPPPEKTYFFEGTESPLLNFTFKYLDTMHDWLSHKVDDFGEQADDFFGTDDSFDRTKGSRLDIMTPVRFHSDGSIDTQVKFRTKIALPRTNRRWHLIVSSAEDNIKELSSGGAAGTAGTGNNSPLNNASSATSPQQDDGTNVGLRYALDIAGFTATFVDVGLNFRNIIEPDPYARIKLHYKWQLSPKWYSRMYQDLYWESYKGVGLNSRQVFDRQINNQFLFRSQTEADWKDKDQNYSLSQNFIFVDQVNVHRGLAYYLGWNWNWTPDAPGFNLSSYSVGVNWRERIYKDWMFFEIDPEISFYDDTNFNKADASIRFMLEAQFYDHK</sequence>
<evidence type="ECO:0000313" key="2">
    <source>
        <dbReference type="EMBL" id="QAB16310.1"/>
    </source>
</evidence>
<reference evidence="2 3" key="1">
    <citation type="journal article" date="2018" name="Environ. Microbiol.">
        <title>Genomes of ubiquitous marine and hypersaline Hydrogenovibrio, Thiomicrorhabdus and Thiomicrospira spp. encode a diversity of mechanisms to sustain chemolithoautotrophy in heterogeneous environments.</title>
        <authorList>
            <person name="Scott K.M."/>
            <person name="Williams J."/>
            <person name="Porter C.M.B."/>
            <person name="Russel S."/>
            <person name="Harmer T.L."/>
            <person name="Paul J.H."/>
            <person name="Antonen K.M."/>
            <person name="Bridges M.K."/>
            <person name="Camper G.J."/>
            <person name="Campla C.K."/>
            <person name="Casella L.G."/>
            <person name="Chase E."/>
            <person name="Conrad J.W."/>
            <person name="Cruz M.C."/>
            <person name="Dunlap D.S."/>
            <person name="Duran L."/>
            <person name="Fahsbender E.M."/>
            <person name="Goldsmith D.B."/>
            <person name="Keeley R.F."/>
            <person name="Kondoff M.R."/>
            <person name="Kussy B.I."/>
            <person name="Lane M.K."/>
            <person name="Lawler S."/>
            <person name="Leigh B.A."/>
            <person name="Lewis C."/>
            <person name="Lostal L.M."/>
            <person name="Marking D."/>
            <person name="Mancera P.A."/>
            <person name="McClenthan E.C."/>
            <person name="McIntyre E.A."/>
            <person name="Mine J.A."/>
            <person name="Modi S."/>
            <person name="Moore B.D."/>
            <person name="Morgan W.A."/>
            <person name="Nelson K.M."/>
            <person name="Nguyen K.N."/>
            <person name="Ogburn N."/>
            <person name="Parrino D.G."/>
            <person name="Pedapudi A.D."/>
            <person name="Pelham R.P."/>
            <person name="Preece A.M."/>
            <person name="Rampersad E.A."/>
            <person name="Richardson J.C."/>
            <person name="Rodgers C.M."/>
            <person name="Schaffer B.L."/>
            <person name="Sheridan N.E."/>
            <person name="Solone M.R."/>
            <person name="Staley Z.R."/>
            <person name="Tabuchi M."/>
            <person name="Waide R.J."/>
            <person name="Wanjugi P.W."/>
            <person name="Young S."/>
            <person name="Clum A."/>
            <person name="Daum C."/>
            <person name="Huntemann M."/>
            <person name="Ivanova N."/>
            <person name="Kyrpides N."/>
            <person name="Mikhailova N."/>
            <person name="Palaniappan K."/>
            <person name="Pillay M."/>
            <person name="Reddy T.B.K."/>
            <person name="Shapiro N."/>
            <person name="Stamatis D."/>
            <person name="Varghese N."/>
            <person name="Woyke T."/>
            <person name="Boden R."/>
            <person name="Freyermuth S.K."/>
            <person name="Kerfeld C.A."/>
        </authorList>
    </citation>
    <scope>NUCLEOTIDE SEQUENCE [LARGE SCALE GENOMIC DNA]</scope>
    <source>
        <strain evidence="2 3">JR-2</strain>
    </source>
</reference>
<accession>A0A410H672</accession>
<keyword evidence="3" id="KW-1185">Reference proteome</keyword>
<feature type="region of interest" description="Disordered" evidence="1">
    <location>
        <begin position="164"/>
        <end position="194"/>
    </location>
</feature>
<proteinExistence type="predicted"/>
<feature type="compositionally biased region" description="Low complexity" evidence="1">
    <location>
        <begin position="37"/>
        <end position="55"/>
    </location>
</feature>
<dbReference type="KEGG" id="htr:EPV75_11895"/>
<feature type="compositionally biased region" description="Polar residues" evidence="1">
    <location>
        <begin position="180"/>
        <end position="194"/>
    </location>
</feature>